<organism evidence="3 4">
    <name type="scientific">Mycolicibacterium vanbaalenii</name>
    <name type="common">Mycobacterium vanbaalenii</name>
    <dbReference type="NCBI Taxonomy" id="110539"/>
    <lineage>
        <taxon>Bacteria</taxon>
        <taxon>Bacillati</taxon>
        <taxon>Actinomycetota</taxon>
        <taxon>Actinomycetes</taxon>
        <taxon>Mycobacteriales</taxon>
        <taxon>Mycobacteriaceae</taxon>
        <taxon>Mycolicibacterium</taxon>
    </lineage>
</organism>
<dbReference type="Proteomes" id="UP000430146">
    <property type="component" value="Unassembled WGS sequence"/>
</dbReference>
<dbReference type="AlphaFoldDB" id="A0A5S9QRR9"/>
<feature type="transmembrane region" description="Helical" evidence="2">
    <location>
        <begin position="12"/>
        <end position="31"/>
    </location>
</feature>
<keyword evidence="2" id="KW-0812">Transmembrane</keyword>
<reference evidence="3 4" key="1">
    <citation type="submission" date="2019-11" db="EMBL/GenBank/DDBJ databases">
        <authorList>
            <person name="Holert J."/>
        </authorList>
    </citation>
    <scope>NUCLEOTIDE SEQUENCE [LARGE SCALE GENOMIC DNA]</scope>
    <source>
        <strain evidence="3">BC8_1</strain>
    </source>
</reference>
<evidence type="ECO:0000313" key="4">
    <source>
        <dbReference type="Proteomes" id="UP000430146"/>
    </source>
</evidence>
<accession>A0A5S9QRR9</accession>
<feature type="region of interest" description="Disordered" evidence="1">
    <location>
        <begin position="36"/>
        <end position="58"/>
    </location>
</feature>
<gene>
    <name evidence="3" type="ORF">AELLOGFF_04436</name>
</gene>
<name>A0A5S9QRR9_MYCVN</name>
<evidence type="ECO:0000256" key="2">
    <source>
        <dbReference type="SAM" id="Phobius"/>
    </source>
</evidence>
<protein>
    <submittedName>
        <fullName evidence="3">Uncharacterized protein</fullName>
    </submittedName>
</protein>
<dbReference type="RefSeq" id="WP_159231027.1">
    <property type="nucleotide sequence ID" value="NZ_CACSIP010000019.1"/>
</dbReference>
<keyword evidence="2" id="KW-0472">Membrane</keyword>
<evidence type="ECO:0000313" key="3">
    <source>
        <dbReference type="EMBL" id="CAA0122095.1"/>
    </source>
</evidence>
<keyword evidence="2" id="KW-1133">Transmembrane helix</keyword>
<sequence length="58" mass="5843">MTGTAMNVVSRIAVFAALLVGVFAVSVWVGGTFGPDPGSVPHAPSTNQHLPTHGEAGQ</sequence>
<keyword evidence="4" id="KW-1185">Reference proteome</keyword>
<evidence type="ECO:0000256" key="1">
    <source>
        <dbReference type="SAM" id="MobiDB-lite"/>
    </source>
</evidence>
<proteinExistence type="predicted"/>
<dbReference type="EMBL" id="CACSIP010000019">
    <property type="protein sequence ID" value="CAA0122095.1"/>
    <property type="molecule type" value="Genomic_DNA"/>
</dbReference>